<proteinExistence type="predicted"/>
<evidence type="ECO:0008006" key="4">
    <source>
        <dbReference type="Google" id="ProtNLM"/>
    </source>
</evidence>
<reference evidence="2 3" key="1">
    <citation type="submission" date="2016-07" db="EMBL/GenBank/DDBJ databases">
        <title>Draft genome sequence of Prauserella muralis DSM 45305, isolated from a mould-covered wall in an indoor environment.</title>
        <authorList>
            <person name="Ruckert C."/>
            <person name="Albersmeier A."/>
            <person name="Jiang C.-L."/>
            <person name="Jiang Y."/>
            <person name="Kalinowski J."/>
            <person name="Schneider O."/>
            <person name="Winkler A."/>
            <person name="Zotchev S.B."/>
        </authorList>
    </citation>
    <scope>NUCLEOTIDE SEQUENCE [LARGE SCALE GENOMIC DNA]</scope>
    <source>
        <strain evidence="2 3">DSM 45305</strain>
    </source>
</reference>
<name>A0A2V4BMB1_9PSEU</name>
<keyword evidence="3" id="KW-1185">Reference proteome</keyword>
<organism evidence="2 3">
    <name type="scientific">Prauserella muralis</name>
    <dbReference type="NCBI Taxonomy" id="588067"/>
    <lineage>
        <taxon>Bacteria</taxon>
        <taxon>Bacillati</taxon>
        <taxon>Actinomycetota</taxon>
        <taxon>Actinomycetes</taxon>
        <taxon>Pseudonocardiales</taxon>
        <taxon>Pseudonocardiaceae</taxon>
        <taxon>Prauserella</taxon>
    </lineage>
</organism>
<protein>
    <recommendedName>
        <fullName evidence="4">PH (Pleckstrin Homology) domain-containing protein</fullName>
    </recommendedName>
</protein>
<dbReference type="EMBL" id="MASW01000001">
    <property type="protein sequence ID" value="PXY31783.1"/>
    <property type="molecule type" value="Genomic_DNA"/>
</dbReference>
<comment type="caution">
    <text evidence="2">The sequence shown here is derived from an EMBL/GenBank/DDBJ whole genome shotgun (WGS) entry which is preliminary data.</text>
</comment>
<keyword evidence="1" id="KW-0472">Membrane</keyword>
<gene>
    <name evidence="2" type="ORF">BAY60_05410</name>
</gene>
<evidence type="ECO:0000256" key="1">
    <source>
        <dbReference type="SAM" id="Phobius"/>
    </source>
</evidence>
<feature type="transmembrane region" description="Helical" evidence="1">
    <location>
        <begin position="29"/>
        <end position="45"/>
    </location>
</feature>
<dbReference type="AlphaFoldDB" id="A0A2V4BMB1"/>
<accession>A0A2V4BMB1</accession>
<evidence type="ECO:0000313" key="2">
    <source>
        <dbReference type="EMBL" id="PXY31783.1"/>
    </source>
</evidence>
<evidence type="ECO:0000313" key="3">
    <source>
        <dbReference type="Proteomes" id="UP000249915"/>
    </source>
</evidence>
<keyword evidence="1" id="KW-1133">Transmembrane helix</keyword>
<sequence length="146" mass="16290">MQWWFSGVTVVACLLLAVFKSGWAWAGEWYVWAVLAAFGLIAWILPKGHKISAGADWLNTRGEIVRIYELTAVKLKGTAGGYNIHLYDVHGHEADTGLDLMYANRDLWDLVYNGIRHSVAHGAQTDALTRSKLQLGREHHEQDSGS</sequence>
<keyword evidence="1" id="KW-0812">Transmembrane</keyword>
<dbReference type="Proteomes" id="UP000249915">
    <property type="component" value="Unassembled WGS sequence"/>
</dbReference>